<feature type="transmembrane region" description="Helical" evidence="6">
    <location>
        <begin position="328"/>
        <end position="347"/>
    </location>
</feature>
<comment type="subcellular location">
    <subcellularLocation>
        <location evidence="1">Membrane</location>
        <topology evidence="1">Multi-pass membrane protein</topology>
    </subcellularLocation>
</comment>
<evidence type="ECO:0000313" key="7">
    <source>
        <dbReference type="EMBL" id="UQS83835.1"/>
    </source>
</evidence>
<evidence type="ECO:0000256" key="4">
    <source>
        <dbReference type="ARBA" id="ARBA00022989"/>
    </source>
</evidence>
<feature type="transmembrane region" description="Helical" evidence="6">
    <location>
        <begin position="53"/>
        <end position="73"/>
    </location>
</feature>
<dbReference type="PANTHER" id="PTHR30474">
    <property type="entry name" value="CELL CYCLE PROTEIN"/>
    <property type="match status" value="1"/>
</dbReference>
<keyword evidence="8" id="KW-1185">Reference proteome</keyword>
<protein>
    <submittedName>
        <fullName evidence="7">FtsW/RodA/SpoVE family cell cycle protein</fullName>
    </submittedName>
</protein>
<dbReference type="InterPro" id="IPR018365">
    <property type="entry name" value="Cell_cycle_FtsW-rel_CS"/>
</dbReference>
<evidence type="ECO:0000256" key="6">
    <source>
        <dbReference type="SAM" id="Phobius"/>
    </source>
</evidence>
<sequence>MNVANKRSNQNKDENSRIDYGVIFSVMLLALIGLVSIYVAASHDLRSVGPWHAVISQLAWYVVGAIGVIIIMHFDTQQLWNIAPYAYWFGIALLIAVLFFYSRDYAIKTGAKSWFALGPLSFQPSEIMKPAFILMLGRVVTTHNHEYRHHTLSSDRILISRMILWSLPVVVLMLLQKDFGTMLVFLAILAGVMLVSGIDWRILVSLCLIVVLLGTLAISLVATDGGREVLSHIGFHAYQFERIDSWLDPSRDTSNNSYQLWQNLKAIGSGKLFGKGFNHSNVYVPVRESDMIFSVIAENFGFIGSCFLIIVYFMLISQMIKVTFDTRNEFYAYVSTGIIMMILFHVFENIGMSIGLLPMTGIPLPFISQGGSSLLANMIGVGMIMSMRYHYKSYMFSGNDFQ</sequence>
<proteinExistence type="predicted"/>
<feature type="transmembrane region" description="Helical" evidence="6">
    <location>
        <begin position="291"/>
        <end position="316"/>
    </location>
</feature>
<feature type="transmembrane region" description="Helical" evidence="6">
    <location>
        <begin position="181"/>
        <end position="198"/>
    </location>
</feature>
<accession>A0ABY4PE50</accession>
<evidence type="ECO:0000256" key="1">
    <source>
        <dbReference type="ARBA" id="ARBA00004141"/>
    </source>
</evidence>
<feature type="transmembrane region" description="Helical" evidence="6">
    <location>
        <begin position="85"/>
        <end position="102"/>
    </location>
</feature>
<gene>
    <name evidence="7" type="ORF">MOO47_01125</name>
</gene>
<dbReference type="PANTHER" id="PTHR30474:SF1">
    <property type="entry name" value="PEPTIDOGLYCAN GLYCOSYLTRANSFERASE MRDB"/>
    <property type="match status" value="1"/>
</dbReference>
<dbReference type="Proteomes" id="UP000831947">
    <property type="component" value="Chromosome"/>
</dbReference>
<organism evidence="7 8">
    <name type="scientific">Bombilactobacillus thymidiniphilus</name>
    <dbReference type="NCBI Taxonomy" id="2923363"/>
    <lineage>
        <taxon>Bacteria</taxon>
        <taxon>Bacillati</taxon>
        <taxon>Bacillota</taxon>
        <taxon>Bacilli</taxon>
        <taxon>Lactobacillales</taxon>
        <taxon>Lactobacillaceae</taxon>
        <taxon>Bombilactobacillus</taxon>
    </lineage>
</organism>
<evidence type="ECO:0000256" key="5">
    <source>
        <dbReference type="ARBA" id="ARBA00023136"/>
    </source>
</evidence>
<keyword evidence="5 6" id="KW-0472">Membrane</keyword>
<reference evidence="7 8" key="1">
    <citation type="journal article" date="2022" name="Int. J. Syst. Evol. Microbiol.">
        <title>Apilactobacillus apisilvae sp. nov., Nicolia spurrieriana gen. nov. sp. nov., Bombilactobacillus folatiphilus sp. nov. and Bombilactobacillus thymidiniphilus sp. nov., four new lactic acid bacterial isolates from stingless bees Tetragonula carbonaria and Austroplebeia australis.</title>
        <authorList>
            <person name="Oliphant S.A."/>
            <person name="Watson-Haigh N.S."/>
            <person name="Sumby K.M."/>
            <person name="Gardner J."/>
            <person name="Groom S."/>
            <person name="Jiranek V."/>
        </authorList>
    </citation>
    <scope>NUCLEOTIDE SEQUENCE [LARGE SCALE GENOMIC DNA]</scope>
    <source>
        <strain evidence="7 8">SG4_A1</strain>
    </source>
</reference>
<dbReference type="Pfam" id="PF01098">
    <property type="entry name" value="FTSW_RODA_SPOVE"/>
    <property type="match status" value="1"/>
</dbReference>
<keyword evidence="4 6" id="KW-1133">Transmembrane helix</keyword>
<feature type="transmembrane region" description="Helical" evidence="6">
    <location>
        <begin position="158"/>
        <end position="175"/>
    </location>
</feature>
<evidence type="ECO:0000313" key="8">
    <source>
        <dbReference type="Proteomes" id="UP000831947"/>
    </source>
</evidence>
<evidence type="ECO:0000256" key="2">
    <source>
        <dbReference type="ARBA" id="ARBA00022692"/>
    </source>
</evidence>
<evidence type="ECO:0000256" key="3">
    <source>
        <dbReference type="ARBA" id="ARBA00022960"/>
    </source>
</evidence>
<dbReference type="EMBL" id="CP093365">
    <property type="protein sequence ID" value="UQS83835.1"/>
    <property type="molecule type" value="Genomic_DNA"/>
</dbReference>
<dbReference type="InterPro" id="IPR001182">
    <property type="entry name" value="FtsW/RodA"/>
</dbReference>
<feature type="transmembrane region" description="Helical" evidence="6">
    <location>
        <begin position="367"/>
        <end position="385"/>
    </location>
</feature>
<name>A0ABY4PE50_9LACO</name>
<dbReference type="PROSITE" id="PS00428">
    <property type="entry name" value="FTSW_RODA_SPOVE"/>
    <property type="match status" value="1"/>
</dbReference>
<dbReference type="RefSeq" id="WP_249513020.1">
    <property type="nucleotide sequence ID" value="NZ_CP093365.1"/>
</dbReference>
<feature type="transmembrane region" description="Helical" evidence="6">
    <location>
        <begin position="203"/>
        <end position="222"/>
    </location>
</feature>
<feature type="transmembrane region" description="Helical" evidence="6">
    <location>
        <begin position="20"/>
        <end position="41"/>
    </location>
</feature>
<keyword evidence="2 6" id="KW-0812">Transmembrane</keyword>
<keyword evidence="3" id="KW-0133">Cell shape</keyword>